<evidence type="ECO:0000256" key="1">
    <source>
        <dbReference type="SAM" id="MobiDB-lite"/>
    </source>
</evidence>
<dbReference type="EMBL" id="ML742187">
    <property type="protein sequence ID" value="KAE8147862.1"/>
    <property type="molecule type" value="Genomic_DNA"/>
</dbReference>
<feature type="compositionally biased region" description="Polar residues" evidence="1">
    <location>
        <begin position="26"/>
        <end position="41"/>
    </location>
</feature>
<dbReference type="Proteomes" id="UP000325780">
    <property type="component" value="Unassembled WGS sequence"/>
</dbReference>
<proteinExistence type="predicted"/>
<evidence type="ECO:0000313" key="4">
    <source>
        <dbReference type="Proteomes" id="UP000325780"/>
    </source>
</evidence>
<protein>
    <recommendedName>
        <fullName evidence="2">Retrovirus-related Pol polyprotein from transposon TNT 1-94-like beta-barrel domain-containing protein</fullName>
    </recommendedName>
</protein>
<evidence type="ECO:0000313" key="3">
    <source>
        <dbReference type="EMBL" id="KAE8147862.1"/>
    </source>
</evidence>
<dbReference type="InterPro" id="IPR054722">
    <property type="entry name" value="PolX-like_BBD"/>
</dbReference>
<name>A0A5N6TNB7_ASPAV</name>
<feature type="region of interest" description="Disordered" evidence="1">
    <location>
        <begin position="1"/>
        <end position="41"/>
    </location>
</feature>
<accession>A0A5N6TNB7</accession>
<keyword evidence="4" id="KW-1185">Reference proteome</keyword>
<organism evidence="3 4">
    <name type="scientific">Aspergillus avenaceus</name>
    <dbReference type="NCBI Taxonomy" id="36643"/>
    <lineage>
        <taxon>Eukaryota</taxon>
        <taxon>Fungi</taxon>
        <taxon>Dikarya</taxon>
        <taxon>Ascomycota</taxon>
        <taxon>Pezizomycotina</taxon>
        <taxon>Eurotiomycetes</taxon>
        <taxon>Eurotiomycetidae</taxon>
        <taxon>Eurotiales</taxon>
        <taxon>Aspergillaceae</taxon>
        <taxon>Aspergillus</taxon>
        <taxon>Aspergillus subgen. Circumdati</taxon>
    </lineage>
</organism>
<dbReference type="PANTHER" id="PTHR40628:SF1">
    <property type="entry name" value="CHROMO DOMAIN-CONTAINING PROTEIN"/>
    <property type="match status" value="1"/>
</dbReference>
<reference evidence="3 4" key="1">
    <citation type="submission" date="2019-04" db="EMBL/GenBank/DDBJ databases">
        <title>Friends and foes A comparative genomics study of 23 Aspergillus species from section Flavi.</title>
        <authorList>
            <consortium name="DOE Joint Genome Institute"/>
            <person name="Kjaerbolling I."/>
            <person name="Vesth T."/>
            <person name="Frisvad J.C."/>
            <person name="Nybo J.L."/>
            <person name="Theobald S."/>
            <person name="Kildgaard S."/>
            <person name="Isbrandt T."/>
            <person name="Kuo A."/>
            <person name="Sato A."/>
            <person name="Lyhne E.K."/>
            <person name="Kogle M.E."/>
            <person name="Wiebenga A."/>
            <person name="Kun R.S."/>
            <person name="Lubbers R.J."/>
            <person name="Makela M.R."/>
            <person name="Barry K."/>
            <person name="Chovatia M."/>
            <person name="Clum A."/>
            <person name="Daum C."/>
            <person name="Haridas S."/>
            <person name="He G."/>
            <person name="LaButti K."/>
            <person name="Lipzen A."/>
            <person name="Mondo S."/>
            <person name="Riley R."/>
            <person name="Salamov A."/>
            <person name="Simmons B.A."/>
            <person name="Magnuson J.K."/>
            <person name="Henrissat B."/>
            <person name="Mortensen U.H."/>
            <person name="Larsen T.O."/>
            <person name="Devries R.P."/>
            <person name="Grigoriev I.V."/>
            <person name="Machida M."/>
            <person name="Baker S.E."/>
            <person name="Andersen M.R."/>
        </authorList>
    </citation>
    <scope>NUCLEOTIDE SEQUENCE [LARGE SCALE GENOMIC DNA]</scope>
    <source>
        <strain evidence="3 4">IBT 18842</strain>
    </source>
</reference>
<gene>
    <name evidence="3" type="ORF">BDV25DRAFT_142340</name>
</gene>
<dbReference type="Pfam" id="PF22936">
    <property type="entry name" value="Pol_BBD"/>
    <property type="match status" value="1"/>
</dbReference>
<dbReference type="PANTHER" id="PTHR40628">
    <property type="entry name" value="CHROMO DOMAIN-CONTAINING PROTEIN"/>
    <property type="match status" value="1"/>
</dbReference>
<sequence>MLSATQPVHQYHSRSKPWHARHRPYPTSQPSKKSQSTAPKQPNTYNRCWDWIVTGGNCHYAKNRATFRSYRRAPGKIGGSRVLGVGSVELRVRRGSEDERTNTLVLNDVLHMPNARCNGLSLPKYQDANPLSGVDDEGEHFQAKSEDGSEPLWYTEEFRGLSRVVLAGQPQGESVLKDSENCTPSVTASDEELEKLWQRVQNRSLVG</sequence>
<dbReference type="OrthoDB" id="4232400at2759"/>
<feature type="domain" description="Retrovirus-related Pol polyprotein from transposon TNT 1-94-like beta-barrel" evidence="2">
    <location>
        <begin position="54"/>
        <end position="128"/>
    </location>
</feature>
<feature type="compositionally biased region" description="Basic residues" evidence="1">
    <location>
        <begin position="11"/>
        <end position="24"/>
    </location>
</feature>
<dbReference type="AlphaFoldDB" id="A0A5N6TNB7"/>
<evidence type="ECO:0000259" key="2">
    <source>
        <dbReference type="Pfam" id="PF22936"/>
    </source>
</evidence>